<dbReference type="InterPro" id="IPR032830">
    <property type="entry name" value="XPB/Ssl2_N"/>
</dbReference>
<dbReference type="Pfam" id="PF13625">
    <property type="entry name" value="Helicase_C_3"/>
    <property type="match status" value="1"/>
</dbReference>
<dbReference type="Proteomes" id="UP000269019">
    <property type="component" value="Chromosome"/>
</dbReference>
<feature type="region of interest" description="Disordered" evidence="1">
    <location>
        <begin position="709"/>
        <end position="745"/>
    </location>
</feature>
<feature type="domain" description="Helicase XPB/Ssl2 N-terminal" evidence="2">
    <location>
        <begin position="625"/>
        <end position="710"/>
    </location>
</feature>
<keyword evidence="4" id="KW-1185">Reference proteome</keyword>
<reference evidence="3 4" key="1">
    <citation type="submission" date="2018-11" db="EMBL/GenBank/DDBJ databases">
        <authorList>
            <person name="Kleinhagauer T."/>
            <person name="Glaeser S.P."/>
            <person name="Spergser J."/>
            <person name="Ruckert C."/>
            <person name="Kaempfer P."/>
            <person name="Busse H.-J."/>
        </authorList>
    </citation>
    <scope>NUCLEOTIDE SEQUENCE [LARGE SCALE GENOMIC DNA]</scope>
    <source>
        <strain evidence="3 4">200CH</strain>
    </source>
</reference>
<feature type="compositionally biased region" description="Basic and acidic residues" evidence="1">
    <location>
        <begin position="719"/>
        <end position="730"/>
    </location>
</feature>
<feature type="compositionally biased region" description="Basic and acidic residues" evidence="1">
    <location>
        <begin position="816"/>
        <end position="830"/>
    </location>
</feature>
<feature type="region of interest" description="Disordered" evidence="1">
    <location>
        <begin position="771"/>
        <end position="830"/>
    </location>
</feature>
<proteinExistence type="predicted"/>
<gene>
    <name evidence="3" type="ORF">CCHOA_03025</name>
</gene>
<feature type="compositionally biased region" description="Polar residues" evidence="1">
    <location>
        <begin position="776"/>
        <end position="798"/>
    </location>
</feature>
<evidence type="ECO:0000313" key="4">
    <source>
        <dbReference type="Proteomes" id="UP000269019"/>
    </source>
</evidence>
<name>A0A3G6J7Z5_9CORY</name>
<dbReference type="AlphaFoldDB" id="A0A3G6J7Z5"/>
<accession>A0A3G6J7Z5</accession>
<organism evidence="3 4">
    <name type="scientific">Corynebacterium choanae</name>
    <dbReference type="NCBI Taxonomy" id="1862358"/>
    <lineage>
        <taxon>Bacteria</taxon>
        <taxon>Bacillati</taxon>
        <taxon>Actinomycetota</taxon>
        <taxon>Actinomycetes</taxon>
        <taxon>Mycobacteriales</taxon>
        <taxon>Corynebacteriaceae</taxon>
        <taxon>Corynebacterium</taxon>
    </lineage>
</organism>
<dbReference type="EMBL" id="CP033896">
    <property type="protein sequence ID" value="AZA13018.1"/>
    <property type="molecule type" value="Genomic_DNA"/>
</dbReference>
<evidence type="ECO:0000313" key="3">
    <source>
        <dbReference type="EMBL" id="AZA13018.1"/>
    </source>
</evidence>
<sequence length="920" mass="98608">MVTSPRTPHPNPVAAFTPWVCATDTGHRQRMCSFHQHNARFPLPTRPRSLALEIMNFASFEQHIQQLSPLELAVLQAVVFHGGEFEDVPVAAVLDYLVAQSPAESPVSREVFRYGLWSLIGTGLVWGPDTSGWYPVDDGSGRVLDLPPARRVDRPLDELSIRRIALQPIQLPLTDPVAAVAWTVDTARQVTIFHPAETSPGALAKTADDTPSTLMGTVTVAHCDDAMVRTHSGILSTLPAAAGQIASAGLTLPEITDMVAGLSAKQQRILTALSSSGSDGKSTGARPDAPADHPVKQLIDSGLLLRIGEQSVRLEPGTATVMATYPDPPLAAGMRLDYRFLPAPSTMSDGFPATAATTQQQASGDTATRNQLLRHVDAQAFAHVLGTVQWVNSIAAVLRAEPIKTQRTGFGVKNIKQLRQTIAGLSSAEQTQELLRLALIEGSLILGTGDCGGTAKQPLLGGNEATAAVCSLPLAQRLATLIQRWMRSSTIDVPSPTVLADLPAEQQSQWVPFHPRETYQTFPGADTRTHPWKLPHFFRPALLATIATFPPGTPLDPVLLARTMRAIQPTATWITPALISGILAAGETVGLIADNTATSVLYTWAEGGDLAAAFATHLPTPITQFIVQGDRSIIAPGPLTGSAAELVTTVAEVETFGIAATYRITVASVSRATRHGHDPLLLLRQLTEHSMTPIPDTVRIIFHDVARSLQQQTPRSRPQHCDLDPLDRQHRFTTPPLSAHDELDAPDPIFWSPETTLTAAAIRTWVEILDDDTPGGSMTHSRTHTNPGASTTPPTRNLPQPAATPPVSPATTPNTPDRHIITSRPGEHTVKQSSLDHVLSGSSGNHTGEQLSLIEIAALLREHVHTGKTIVLTVANRQGLIHTKHLIVEKIQHGAVTGHAPDGTSLSVLLSRIRDVTVLP</sequence>
<dbReference type="KEGG" id="ccho:CCHOA_03025"/>
<evidence type="ECO:0000256" key="1">
    <source>
        <dbReference type="SAM" id="MobiDB-lite"/>
    </source>
</evidence>
<evidence type="ECO:0000259" key="2">
    <source>
        <dbReference type="Pfam" id="PF13625"/>
    </source>
</evidence>
<feature type="region of interest" description="Disordered" evidence="1">
    <location>
        <begin position="274"/>
        <end position="293"/>
    </location>
</feature>
<protein>
    <recommendedName>
        <fullName evidence="2">Helicase XPB/Ssl2 N-terminal domain-containing protein</fullName>
    </recommendedName>
</protein>